<feature type="binding site" evidence="12">
    <location>
        <position position="80"/>
    </location>
    <ligand>
        <name>anthranilate</name>
        <dbReference type="ChEBI" id="CHEBI:16567"/>
        <label>1</label>
    </ligand>
</feature>
<dbReference type="GO" id="GO:0004048">
    <property type="term" value="F:anthranilate phosphoribosyltransferase activity"/>
    <property type="evidence" value="ECO:0007669"/>
    <property type="project" value="UniProtKB-UniRule"/>
</dbReference>
<comment type="function">
    <text evidence="12">Catalyzes the transfer of the phosphoribosyl group of 5-phosphorylribose-1-pyrophosphate (PRPP) to anthranilate to yield N-(5'-phosphoribosyl)-anthranilate (PRA).</text>
</comment>
<comment type="cofactor">
    <cofactor evidence="12">
        <name>Mg(2+)</name>
        <dbReference type="ChEBI" id="CHEBI:18420"/>
    </cofactor>
    <text evidence="12">Binds 2 magnesium ions per monomer.</text>
</comment>
<keyword evidence="16" id="KW-1185">Reference proteome</keyword>
<keyword evidence="7 12" id="KW-0822">Tryptophan biosynthesis</keyword>
<feature type="binding site" evidence="12">
    <location>
        <position position="226"/>
    </location>
    <ligand>
        <name>Mg(2+)</name>
        <dbReference type="ChEBI" id="CHEBI:18420"/>
        <label>1</label>
    </ligand>
</feature>
<dbReference type="FunFam" id="3.40.1030.10:FF:000002">
    <property type="entry name" value="Anthranilate phosphoribosyltransferase"/>
    <property type="match status" value="1"/>
</dbReference>
<dbReference type="GO" id="GO:0005829">
    <property type="term" value="C:cytosol"/>
    <property type="evidence" value="ECO:0007669"/>
    <property type="project" value="TreeGrafter"/>
</dbReference>
<name>A0L6P2_MAGMM</name>
<dbReference type="eggNOG" id="COG0547">
    <property type="taxonomic scope" value="Bacteria"/>
</dbReference>
<evidence type="ECO:0000256" key="10">
    <source>
        <dbReference type="ARBA" id="ARBA00052328"/>
    </source>
</evidence>
<dbReference type="GO" id="GO:0000287">
    <property type="term" value="F:magnesium ion binding"/>
    <property type="evidence" value="ECO:0007669"/>
    <property type="project" value="UniProtKB-UniRule"/>
</dbReference>
<keyword evidence="4 12" id="KW-0328">Glycosyltransferase</keyword>
<feature type="binding site" evidence="12">
    <location>
        <position position="226"/>
    </location>
    <ligand>
        <name>Mg(2+)</name>
        <dbReference type="ChEBI" id="CHEBI:18420"/>
        <label>2</label>
    </ligand>
</feature>
<dbReference type="InterPro" id="IPR017459">
    <property type="entry name" value="Glycosyl_Trfase_fam3_N_dom"/>
</dbReference>
<keyword evidence="6 12" id="KW-0479">Metal-binding</keyword>
<evidence type="ECO:0000256" key="1">
    <source>
        <dbReference type="ARBA" id="ARBA00004907"/>
    </source>
</evidence>
<feature type="binding site" evidence="12">
    <location>
        <position position="80"/>
    </location>
    <ligand>
        <name>5-phospho-alpha-D-ribose 1-diphosphate</name>
        <dbReference type="ChEBI" id="CHEBI:58017"/>
    </ligand>
</feature>
<feature type="binding site" evidence="12">
    <location>
        <position position="92"/>
    </location>
    <ligand>
        <name>Mg(2+)</name>
        <dbReference type="ChEBI" id="CHEBI:18420"/>
        <label>1</label>
    </ligand>
</feature>
<dbReference type="InterPro" id="IPR000312">
    <property type="entry name" value="Glycosyl_Trfase_fam3"/>
</dbReference>
<comment type="similarity">
    <text evidence="11">In the C-terminal section; belongs to the anthranilate phosphoribosyltransferase family.</text>
</comment>
<dbReference type="HAMAP" id="MF_00211">
    <property type="entry name" value="TrpD"/>
    <property type="match status" value="1"/>
</dbReference>
<dbReference type="InterPro" id="IPR036320">
    <property type="entry name" value="Glycosyl_Trfase_fam3_N_dom_sf"/>
</dbReference>
<evidence type="ECO:0000256" key="12">
    <source>
        <dbReference type="HAMAP-Rule" id="MF_00211"/>
    </source>
</evidence>
<dbReference type="Pfam" id="PF02885">
    <property type="entry name" value="Glycos_trans_3N"/>
    <property type="match status" value="1"/>
</dbReference>
<dbReference type="STRING" id="156889.Mmc1_1120"/>
<dbReference type="EC" id="2.4.2.18" evidence="12"/>
<evidence type="ECO:0000259" key="14">
    <source>
        <dbReference type="Pfam" id="PF02885"/>
    </source>
</evidence>
<accession>A0L6P2</accession>
<dbReference type="SUPFAM" id="SSF52418">
    <property type="entry name" value="Nucleoside phosphorylase/phosphoribosyltransferase catalytic domain"/>
    <property type="match status" value="1"/>
</dbReference>
<dbReference type="KEGG" id="mgm:Mmc1_1120"/>
<evidence type="ECO:0000256" key="7">
    <source>
        <dbReference type="ARBA" id="ARBA00022822"/>
    </source>
</evidence>
<comment type="subunit">
    <text evidence="2 12">Homodimer.</text>
</comment>
<protein>
    <recommendedName>
        <fullName evidence="12">Anthranilate phosphoribosyltransferase</fullName>
        <ecNumber evidence="12">2.4.2.18</ecNumber>
    </recommendedName>
</protein>
<evidence type="ECO:0000256" key="8">
    <source>
        <dbReference type="ARBA" id="ARBA00022842"/>
    </source>
</evidence>
<reference evidence="15 16" key="2">
    <citation type="journal article" date="2012" name="Int. J. Syst. Evol. Microbiol.">
        <title>Magnetococcus marinus gen. nov., sp. nov., a marine, magnetotactic bacterium that represents a novel lineage (Magnetococcaceae fam. nov.; Magnetococcales ord. nov.) at the base of the Alphaproteobacteria.</title>
        <authorList>
            <person name="Bazylinski D.A."/>
            <person name="Williams T.J."/>
            <person name="Lefevre C.T."/>
            <person name="Berg R.J."/>
            <person name="Zhang C.L."/>
            <person name="Bowser S.S."/>
            <person name="Dean A.J."/>
            <person name="Beveridge T.J."/>
        </authorList>
    </citation>
    <scope>NUCLEOTIDE SEQUENCE [LARGE SCALE GENOMIC DNA]</scope>
    <source>
        <strain evidence="16">ATCC BAA-1437 / JCM 17883 / MC-1</strain>
    </source>
</reference>
<dbReference type="HOGENOM" id="CLU_034315_2_1_5"/>
<dbReference type="Gene3D" id="3.40.1030.10">
    <property type="entry name" value="Nucleoside phosphorylase/phosphoribosyltransferase catalytic domain"/>
    <property type="match status" value="1"/>
</dbReference>
<comment type="pathway">
    <text evidence="1 12">Amino-acid biosynthesis; L-tryptophan biosynthesis; L-tryptophan from chorismate: step 2/5.</text>
</comment>
<dbReference type="OrthoDB" id="9806430at2"/>
<keyword evidence="8 12" id="KW-0460">Magnesium</keyword>
<sequence>MSIQAALARVVDGHDLSQPEAYEAMLSIMSGRCTDAQIGAFITALRMKGESIAEIAGAAQAMREMAHKVKASGAVVDTCGTGGDALGTFNISTTVAFVVAACGVTVAKHGNRSITSKSGSADVLKALGVNIEADTAVVETCLQRCGMGFLFAVKHHGAMKHAIGPRKELAIRTIFNLLGPLTNPASAPYQLIGVFDGRWTEPMAQVLGRLGSSRAMVVHGNDGLDEITITTTTQVSELKSDGQVTNYTLDPQDFGLPLANISELKGGEASENAAITRAILSGTEQGAKRHVVVLNAAAALYISGMAQSMTTGKEMAEQALDSGRALKRLQMLVETSNVIPEPT</sequence>
<feature type="binding site" evidence="12">
    <location>
        <position position="88"/>
    </location>
    <ligand>
        <name>5-phospho-alpha-D-ribose 1-diphosphate</name>
        <dbReference type="ChEBI" id="CHEBI:58017"/>
    </ligand>
</feature>
<organism evidence="15 16">
    <name type="scientific">Magnetococcus marinus (strain ATCC BAA-1437 / JCM 17883 / MC-1)</name>
    <dbReference type="NCBI Taxonomy" id="156889"/>
    <lineage>
        <taxon>Bacteria</taxon>
        <taxon>Pseudomonadati</taxon>
        <taxon>Pseudomonadota</taxon>
        <taxon>Magnetococcia</taxon>
        <taxon>Magnetococcales</taxon>
        <taxon>Magnetococcaceae</taxon>
        <taxon>Magnetococcus</taxon>
    </lineage>
</organism>
<evidence type="ECO:0000256" key="3">
    <source>
        <dbReference type="ARBA" id="ARBA00022605"/>
    </source>
</evidence>
<feature type="binding site" evidence="12">
    <location>
        <begin position="108"/>
        <end position="116"/>
    </location>
    <ligand>
        <name>5-phospho-alpha-D-ribose 1-diphosphate</name>
        <dbReference type="ChEBI" id="CHEBI:58017"/>
    </ligand>
</feature>
<dbReference type="PANTHER" id="PTHR43285:SF2">
    <property type="entry name" value="ANTHRANILATE PHOSPHORIBOSYLTRANSFERASE"/>
    <property type="match status" value="1"/>
</dbReference>
<feature type="binding site" evidence="12">
    <location>
        <begin position="90"/>
        <end position="93"/>
    </location>
    <ligand>
        <name>5-phospho-alpha-D-ribose 1-diphosphate</name>
        <dbReference type="ChEBI" id="CHEBI:58017"/>
    </ligand>
</feature>
<dbReference type="NCBIfam" id="TIGR01245">
    <property type="entry name" value="trpD"/>
    <property type="match status" value="1"/>
</dbReference>
<feature type="binding site" evidence="12">
    <location>
        <position position="111"/>
    </location>
    <ligand>
        <name>anthranilate</name>
        <dbReference type="ChEBI" id="CHEBI:16567"/>
        <label>1</label>
    </ligand>
</feature>
<dbReference type="Gene3D" id="1.20.970.10">
    <property type="entry name" value="Transferase, Pyrimidine Nucleoside Phosphorylase, Chain C"/>
    <property type="match status" value="1"/>
</dbReference>
<keyword evidence="5 12" id="KW-0808">Transferase</keyword>
<dbReference type="RefSeq" id="WP_011712792.1">
    <property type="nucleotide sequence ID" value="NC_008576.1"/>
</dbReference>
<feature type="binding site" evidence="12">
    <location>
        <position position="120"/>
    </location>
    <ligand>
        <name>5-phospho-alpha-D-ribose 1-diphosphate</name>
        <dbReference type="ChEBI" id="CHEBI:58017"/>
    </ligand>
</feature>
<evidence type="ECO:0000256" key="4">
    <source>
        <dbReference type="ARBA" id="ARBA00022676"/>
    </source>
</evidence>
<evidence type="ECO:0000256" key="2">
    <source>
        <dbReference type="ARBA" id="ARBA00011738"/>
    </source>
</evidence>
<feature type="binding site" evidence="12">
    <location>
        <begin position="83"/>
        <end position="84"/>
    </location>
    <ligand>
        <name>5-phospho-alpha-D-ribose 1-diphosphate</name>
        <dbReference type="ChEBI" id="CHEBI:58017"/>
    </ligand>
</feature>
<dbReference type="SUPFAM" id="SSF47648">
    <property type="entry name" value="Nucleoside phosphorylase/phosphoribosyltransferase N-terminal domain"/>
    <property type="match status" value="1"/>
</dbReference>
<dbReference type="PANTHER" id="PTHR43285">
    <property type="entry name" value="ANTHRANILATE PHOSPHORIBOSYLTRANSFERASE"/>
    <property type="match status" value="1"/>
</dbReference>
<evidence type="ECO:0000256" key="5">
    <source>
        <dbReference type="ARBA" id="ARBA00022679"/>
    </source>
</evidence>
<comment type="similarity">
    <text evidence="12">Belongs to the anthranilate phosphoribosyltransferase family.</text>
</comment>
<evidence type="ECO:0000259" key="13">
    <source>
        <dbReference type="Pfam" id="PF00591"/>
    </source>
</evidence>
<evidence type="ECO:0000313" key="15">
    <source>
        <dbReference type="EMBL" id="ABK43635.1"/>
    </source>
</evidence>
<dbReference type="EMBL" id="CP000471">
    <property type="protein sequence ID" value="ABK43635.1"/>
    <property type="molecule type" value="Genomic_DNA"/>
</dbReference>
<comment type="catalytic activity">
    <reaction evidence="10 12">
        <text>N-(5-phospho-beta-D-ribosyl)anthranilate + diphosphate = 5-phospho-alpha-D-ribose 1-diphosphate + anthranilate</text>
        <dbReference type="Rhea" id="RHEA:11768"/>
        <dbReference type="ChEBI" id="CHEBI:16567"/>
        <dbReference type="ChEBI" id="CHEBI:18277"/>
        <dbReference type="ChEBI" id="CHEBI:33019"/>
        <dbReference type="ChEBI" id="CHEBI:58017"/>
        <dbReference type="EC" id="2.4.2.18"/>
    </reaction>
</comment>
<dbReference type="InterPro" id="IPR005940">
    <property type="entry name" value="Anthranilate_Pribosyl_Tfrase"/>
</dbReference>
<keyword evidence="9 12" id="KW-0057">Aromatic amino acid biosynthesis</keyword>
<evidence type="ECO:0000256" key="6">
    <source>
        <dbReference type="ARBA" id="ARBA00022723"/>
    </source>
</evidence>
<feature type="domain" description="Glycosyl transferase family 3 N-terminal" evidence="14">
    <location>
        <begin position="5"/>
        <end position="66"/>
    </location>
</feature>
<proteinExistence type="inferred from homology"/>
<reference evidence="16" key="1">
    <citation type="journal article" date="2009" name="Appl. Environ. Microbiol.">
        <title>Complete genome sequence of the chemolithoautotrophic marine magnetotactic coccus strain MC-1.</title>
        <authorList>
            <person name="Schubbe S."/>
            <person name="Williams T.J."/>
            <person name="Xie G."/>
            <person name="Kiss H.E."/>
            <person name="Brettin T.S."/>
            <person name="Martinez D."/>
            <person name="Ross C.A."/>
            <person name="Schuler D."/>
            <person name="Cox B.L."/>
            <person name="Nealson K.H."/>
            <person name="Bazylinski D.A."/>
        </authorList>
    </citation>
    <scope>NUCLEOTIDE SEQUENCE [LARGE SCALE GENOMIC DNA]</scope>
    <source>
        <strain evidence="16">ATCC BAA-1437 / JCM 17883 / MC-1</strain>
    </source>
</reference>
<dbReference type="FunFam" id="1.20.970.10:FF:000006">
    <property type="entry name" value="Anthranilate phosphoribosyltransferase"/>
    <property type="match status" value="1"/>
</dbReference>
<feature type="domain" description="Glycosyl transferase family 3" evidence="13">
    <location>
        <begin position="74"/>
        <end position="326"/>
    </location>
</feature>
<evidence type="ECO:0000256" key="9">
    <source>
        <dbReference type="ARBA" id="ARBA00023141"/>
    </source>
</evidence>
<evidence type="ECO:0000313" key="16">
    <source>
        <dbReference type="Proteomes" id="UP000002586"/>
    </source>
</evidence>
<dbReference type="InterPro" id="IPR035902">
    <property type="entry name" value="Nuc_phospho_transferase"/>
</dbReference>
<feature type="binding site" evidence="12">
    <location>
        <position position="225"/>
    </location>
    <ligand>
        <name>Mg(2+)</name>
        <dbReference type="ChEBI" id="CHEBI:18420"/>
        <label>2</label>
    </ligand>
</feature>
<dbReference type="UniPathway" id="UPA00035">
    <property type="reaction ID" value="UER00041"/>
</dbReference>
<dbReference type="AlphaFoldDB" id="A0L6P2"/>
<dbReference type="GO" id="GO:0000162">
    <property type="term" value="P:L-tryptophan biosynthetic process"/>
    <property type="evidence" value="ECO:0007669"/>
    <property type="project" value="UniProtKB-UniRule"/>
</dbReference>
<dbReference type="Proteomes" id="UP000002586">
    <property type="component" value="Chromosome"/>
</dbReference>
<gene>
    <name evidence="12" type="primary">trpD</name>
    <name evidence="15" type="ordered locus">Mmc1_1120</name>
</gene>
<dbReference type="Pfam" id="PF00591">
    <property type="entry name" value="Glycos_transf_3"/>
    <property type="match status" value="1"/>
</dbReference>
<evidence type="ECO:0000256" key="11">
    <source>
        <dbReference type="ARBA" id="ARBA00061188"/>
    </source>
</evidence>
<keyword evidence="3 12" id="KW-0028">Amino-acid biosynthesis</keyword>
<feature type="binding site" evidence="12">
    <location>
        <position position="166"/>
    </location>
    <ligand>
        <name>anthranilate</name>
        <dbReference type="ChEBI" id="CHEBI:16567"/>
        <label>2</label>
    </ligand>
</feature>
<comment type="caution">
    <text evidence="12">Lacks conserved residue(s) required for the propagation of feature annotation.</text>
</comment>